<reference evidence="1" key="1">
    <citation type="submission" date="2018-05" db="EMBL/GenBank/DDBJ databases">
        <authorList>
            <person name="Lanie J.A."/>
            <person name="Ng W.-L."/>
            <person name="Kazmierczak K.M."/>
            <person name="Andrzejewski T.M."/>
            <person name="Davidsen T.M."/>
            <person name="Wayne K.J."/>
            <person name="Tettelin H."/>
            <person name="Glass J.I."/>
            <person name="Rusch D."/>
            <person name="Podicherti R."/>
            <person name="Tsui H.-C.T."/>
            <person name="Winkler M.E."/>
        </authorList>
    </citation>
    <scope>NUCLEOTIDE SEQUENCE</scope>
</reference>
<protein>
    <submittedName>
        <fullName evidence="1">Uncharacterized protein</fullName>
    </submittedName>
</protein>
<organism evidence="1">
    <name type="scientific">marine metagenome</name>
    <dbReference type="NCBI Taxonomy" id="408172"/>
    <lineage>
        <taxon>unclassified sequences</taxon>
        <taxon>metagenomes</taxon>
        <taxon>ecological metagenomes</taxon>
    </lineage>
</organism>
<proteinExistence type="predicted"/>
<accession>A0A382FL30</accession>
<name>A0A382FL30_9ZZZZ</name>
<evidence type="ECO:0000313" key="1">
    <source>
        <dbReference type="EMBL" id="SVB63325.1"/>
    </source>
</evidence>
<gene>
    <name evidence="1" type="ORF">METZ01_LOCUS216179</name>
</gene>
<dbReference type="AlphaFoldDB" id="A0A382FL30"/>
<sequence length="71" mass="7909">MEIKRPSPLATFWVIARSSSYAVGITPLPLRLRWSLNSSFSLIKTSPLYPTEAQPFAPLEILISCQDESSV</sequence>
<dbReference type="EMBL" id="UINC01050408">
    <property type="protein sequence ID" value="SVB63325.1"/>
    <property type="molecule type" value="Genomic_DNA"/>
</dbReference>